<dbReference type="InterPro" id="IPR017438">
    <property type="entry name" value="ATP-NAD_kinase_N"/>
</dbReference>
<keyword evidence="7" id="KW-0067">ATP-binding</keyword>
<dbReference type="InterPro" id="IPR016064">
    <property type="entry name" value="NAD/diacylglycerol_kinase_sf"/>
</dbReference>
<dbReference type="PROSITE" id="PS50146">
    <property type="entry name" value="DAGK"/>
    <property type="match status" value="1"/>
</dbReference>
<accession>A0A5C5Y654</accession>
<evidence type="ECO:0000259" key="12">
    <source>
        <dbReference type="PROSITE" id="PS50146"/>
    </source>
</evidence>
<keyword evidence="8" id="KW-0460">Magnesium</keyword>
<protein>
    <submittedName>
        <fullName evidence="13">Diacylglycerol kinase</fullName>
        <ecNumber evidence="13">2.7.1.107</ecNumber>
    </submittedName>
</protein>
<dbReference type="OrthoDB" id="142078at2"/>
<dbReference type="SUPFAM" id="SSF111331">
    <property type="entry name" value="NAD kinase/diacylglycerol kinase-like"/>
    <property type="match status" value="1"/>
</dbReference>
<evidence type="ECO:0000256" key="8">
    <source>
        <dbReference type="ARBA" id="ARBA00022842"/>
    </source>
</evidence>
<dbReference type="GO" id="GO:0008654">
    <property type="term" value="P:phospholipid biosynthetic process"/>
    <property type="evidence" value="ECO:0007669"/>
    <property type="project" value="UniProtKB-KW"/>
</dbReference>
<keyword evidence="14" id="KW-1185">Reference proteome</keyword>
<keyword evidence="2" id="KW-0444">Lipid biosynthesis</keyword>
<sequence length="324" mass="34951">MSDTTATTQAEPVAAGDVLWIWNQSSGRGLDVSTARAAQSQWGGRWLKLSQQIDLGQVISRAVNDGFRTVVAAGGDGTVNAVVNAIMRLPSERRPIFGILPLGTANDFAGTLGMPADVQQSAALIQNARVIPGDVIRVSDGRRDRYFANVAAGGNSVRVSEQLNDQTKAFWGAFSYLRGAMDVLPDMRSYHVDARSDDHRDRIDCWAVIVANGRTNAGHIEVAPEASICDGRMDVVLIRDGEVAEMAKLVASNLLGRFLESDQVLFRQVRSLHLSSDPPMRFSIDGEIDQDVPTSFEVIPAAIRMIVGDGFVVRPPSSSHAPAI</sequence>
<dbReference type="InterPro" id="IPR045540">
    <property type="entry name" value="YegS/DAGK_C"/>
</dbReference>
<dbReference type="Pfam" id="PF00781">
    <property type="entry name" value="DAGK_cat"/>
    <property type="match status" value="1"/>
</dbReference>
<dbReference type="InterPro" id="IPR001206">
    <property type="entry name" value="Diacylglycerol_kinase_cat_dom"/>
</dbReference>
<evidence type="ECO:0000256" key="7">
    <source>
        <dbReference type="ARBA" id="ARBA00022840"/>
    </source>
</evidence>
<evidence type="ECO:0000256" key="11">
    <source>
        <dbReference type="ARBA" id="ARBA00023264"/>
    </source>
</evidence>
<evidence type="ECO:0000256" key="1">
    <source>
        <dbReference type="ARBA" id="ARBA00001946"/>
    </source>
</evidence>
<comment type="cofactor">
    <cofactor evidence="1">
        <name>Mg(2+)</name>
        <dbReference type="ChEBI" id="CHEBI:18420"/>
    </cofactor>
</comment>
<keyword evidence="3 13" id="KW-0808">Transferase</keyword>
<dbReference type="Gene3D" id="2.60.200.40">
    <property type="match status" value="1"/>
</dbReference>
<keyword evidence="4" id="KW-0479">Metal-binding</keyword>
<keyword evidence="5" id="KW-0547">Nucleotide-binding</keyword>
<dbReference type="InterPro" id="IPR050187">
    <property type="entry name" value="Lipid_Phosphate_FormReg"/>
</dbReference>
<gene>
    <name evidence="13" type="primary">dagK</name>
    <name evidence="13" type="ORF">Pan14r_30070</name>
</gene>
<dbReference type="AlphaFoldDB" id="A0A5C5Y654"/>
<feature type="domain" description="DAGKc" evidence="12">
    <location>
        <begin position="54"/>
        <end position="142"/>
    </location>
</feature>
<dbReference type="Proteomes" id="UP000317238">
    <property type="component" value="Unassembled WGS sequence"/>
</dbReference>
<evidence type="ECO:0000313" key="13">
    <source>
        <dbReference type="EMBL" id="TWT70700.1"/>
    </source>
</evidence>
<dbReference type="GO" id="GO:0004143">
    <property type="term" value="F:ATP-dependent diacylglycerol kinase activity"/>
    <property type="evidence" value="ECO:0007669"/>
    <property type="project" value="UniProtKB-EC"/>
</dbReference>
<dbReference type="Pfam" id="PF19279">
    <property type="entry name" value="YegS_C"/>
    <property type="match status" value="1"/>
</dbReference>
<dbReference type="InterPro" id="IPR005218">
    <property type="entry name" value="Diacylglycerol/lipid_kinase"/>
</dbReference>
<dbReference type="NCBIfam" id="TIGR00147">
    <property type="entry name" value="YegS/Rv2252/BmrU family lipid kinase"/>
    <property type="match status" value="1"/>
</dbReference>
<dbReference type="GO" id="GO:0005886">
    <property type="term" value="C:plasma membrane"/>
    <property type="evidence" value="ECO:0007669"/>
    <property type="project" value="TreeGrafter"/>
</dbReference>
<dbReference type="PANTHER" id="PTHR12358:SF106">
    <property type="entry name" value="LIPID KINASE YEGS"/>
    <property type="match status" value="1"/>
</dbReference>
<dbReference type="EMBL" id="SJPL01000001">
    <property type="protein sequence ID" value="TWT70700.1"/>
    <property type="molecule type" value="Genomic_DNA"/>
</dbReference>
<evidence type="ECO:0000256" key="10">
    <source>
        <dbReference type="ARBA" id="ARBA00023209"/>
    </source>
</evidence>
<dbReference type="GO" id="GO:0046872">
    <property type="term" value="F:metal ion binding"/>
    <property type="evidence" value="ECO:0007669"/>
    <property type="project" value="UniProtKB-KW"/>
</dbReference>
<keyword evidence="11" id="KW-1208">Phospholipid metabolism</keyword>
<evidence type="ECO:0000256" key="3">
    <source>
        <dbReference type="ARBA" id="ARBA00022679"/>
    </source>
</evidence>
<dbReference type="SMART" id="SM00046">
    <property type="entry name" value="DAGKc"/>
    <property type="match status" value="1"/>
</dbReference>
<dbReference type="PANTHER" id="PTHR12358">
    <property type="entry name" value="SPHINGOSINE KINASE"/>
    <property type="match status" value="1"/>
</dbReference>
<name>A0A5C5Y654_9PLAN</name>
<dbReference type="GO" id="GO:0005524">
    <property type="term" value="F:ATP binding"/>
    <property type="evidence" value="ECO:0007669"/>
    <property type="project" value="UniProtKB-KW"/>
</dbReference>
<evidence type="ECO:0000256" key="2">
    <source>
        <dbReference type="ARBA" id="ARBA00022516"/>
    </source>
</evidence>
<evidence type="ECO:0000256" key="4">
    <source>
        <dbReference type="ARBA" id="ARBA00022723"/>
    </source>
</evidence>
<evidence type="ECO:0000256" key="6">
    <source>
        <dbReference type="ARBA" id="ARBA00022777"/>
    </source>
</evidence>
<evidence type="ECO:0000256" key="5">
    <source>
        <dbReference type="ARBA" id="ARBA00022741"/>
    </source>
</evidence>
<keyword evidence="6 13" id="KW-0418">Kinase</keyword>
<dbReference type="EC" id="2.7.1.107" evidence="13"/>
<comment type="caution">
    <text evidence="13">The sequence shown here is derived from an EMBL/GenBank/DDBJ whole genome shotgun (WGS) entry which is preliminary data.</text>
</comment>
<organism evidence="13 14">
    <name type="scientific">Crateriforma conspicua</name>
    <dbReference type="NCBI Taxonomy" id="2527996"/>
    <lineage>
        <taxon>Bacteria</taxon>
        <taxon>Pseudomonadati</taxon>
        <taxon>Planctomycetota</taxon>
        <taxon>Planctomycetia</taxon>
        <taxon>Planctomycetales</taxon>
        <taxon>Planctomycetaceae</taxon>
        <taxon>Crateriforma</taxon>
    </lineage>
</organism>
<evidence type="ECO:0000256" key="9">
    <source>
        <dbReference type="ARBA" id="ARBA00023098"/>
    </source>
</evidence>
<proteinExistence type="predicted"/>
<keyword evidence="9" id="KW-0443">Lipid metabolism</keyword>
<reference evidence="13 14" key="1">
    <citation type="submission" date="2019-02" db="EMBL/GenBank/DDBJ databases">
        <title>Deep-cultivation of Planctomycetes and their phenomic and genomic characterization uncovers novel biology.</title>
        <authorList>
            <person name="Wiegand S."/>
            <person name="Jogler M."/>
            <person name="Boedeker C."/>
            <person name="Pinto D."/>
            <person name="Vollmers J."/>
            <person name="Rivas-Marin E."/>
            <person name="Kohn T."/>
            <person name="Peeters S.H."/>
            <person name="Heuer A."/>
            <person name="Rast P."/>
            <person name="Oberbeckmann S."/>
            <person name="Bunk B."/>
            <person name="Jeske O."/>
            <person name="Meyerdierks A."/>
            <person name="Storesund J.E."/>
            <person name="Kallscheuer N."/>
            <person name="Luecker S."/>
            <person name="Lage O.M."/>
            <person name="Pohl T."/>
            <person name="Merkel B.J."/>
            <person name="Hornburger P."/>
            <person name="Mueller R.-W."/>
            <person name="Bruemmer F."/>
            <person name="Labrenz M."/>
            <person name="Spormann A.M."/>
            <person name="Op Den Camp H."/>
            <person name="Overmann J."/>
            <person name="Amann R."/>
            <person name="Jetten M.S.M."/>
            <person name="Mascher T."/>
            <person name="Medema M.H."/>
            <person name="Devos D.P."/>
            <person name="Kaster A.-K."/>
            <person name="Ovreas L."/>
            <person name="Rohde M."/>
            <person name="Galperin M.Y."/>
            <person name="Jogler C."/>
        </authorList>
    </citation>
    <scope>NUCLEOTIDE SEQUENCE [LARGE SCALE GENOMIC DNA]</scope>
    <source>
        <strain evidence="13 14">Pan14r</strain>
    </source>
</reference>
<dbReference type="Gene3D" id="3.40.50.10330">
    <property type="entry name" value="Probable inorganic polyphosphate/atp-NAD kinase, domain 1"/>
    <property type="match status" value="1"/>
</dbReference>
<keyword evidence="10" id="KW-0594">Phospholipid biosynthesis</keyword>
<evidence type="ECO:0000313" key="14">
    <source>
        <dbReference type="Proteomes" id="UP000317238"/>
    </source>
</evidence>